<evidence type="ECO:0000256" key="2">
    <source>
        <dbReference type="ARBA" id="ARBA00022737"/>
    </source>
</evidence>
<keyword evidence="9" id="KW-1185">Reference proteome</keyword>
<dbReference type="InterPro" id="IPR036855">
    <property type="entry name" value="Znf_CCCH_sf"/>
</dbReference>
<evidence type="ECO:0000256" key="4">
    <source>
        <dbReference type="ARBA" id="ARBA00022833"/>
    </source>
</evidence>
<dbReference type="Gene3D" id="4.10.1000.10">
    <property type="entry name" value="Zinc finger, CCCH-type"/>
    <property type="match status" value="1"/>
</dbReference>
<dbReference type="InterPro" id="IPR000571">
    <property type="entry name" value="Znf_CCCH"/>
</dbReference>
<dbReference type="SMART" id="SM00356">
    <property type="entry name" value="ZnF_C3H1"/>
    <property type="match status" value="1"/>
</dbReference>
<evidence type="ECO:0000313" key="9">
    <source>
        <dbReference type="Proteomes" id="UP001244341"/>
    </source>
</evidence>
<evidence type="ECO:0000256" key="6">
    <source>
        <dbReference type="SAM" id="MobiDB-lite"/>
    </source>
</evidence>
<name>A0ABY8U3Y6_TETOB</name>
<evidence type="ECO:0000313" key="8">
    <source>
        <dbReference type="EMBL" id="WIA16079.1"/>
    </source>
</evidence>
<dbReference type="PANTHER" id="PTHR12547">
    <property type="entry name" value="CCCH ZINC FINGER/TIS11-RELATED"/>
    <property type="match status" value="1"/>
</dbReference>
<evidence type="ECO:0000256" key="3">
    <source>
        <dbReference type="ARBA" id="ARBA00022771"/>
    </source>
</evidence>
<organism evidence="8 9">
    <name type="scientific">Tetradesmus obliquus</name>
    <name type="common">Green alga</name>
    <name type="synonym">Acutodesmus obliquus</name>
    <dbReference type="NCBI Taxonomy" id="3088"/>
    <lineage>
        <taxon>Eukaryota</taxon>
        <taxon>Viridiplantae</taxon>
        <taxon>Chlorophyta</taxon>
        <taxon>core chlorophytes</taxon>
        <taxon>Chlorophyceae</taxon>
        <taxon>CS clade</taxon>
        <taxon>Sphaeropleales</taxon>
        <taxon>Scenedesmaceae</taxon>
        <taxon>Tetradesmus</taxon>
    </lineage>
</organism>
<sequence length="84" mass="8910">MTDAAGGSGSSGPKGGRPGAQAPHNPLYKTELCRSWLDAGSCRYGIRCQFAHGHLELRLVALLMQLPLVQGGDSYSSPLAAHRY</sequence>
<dbReference type="SUPFAM" id="SSF90229">
    <property type="entry name" value="CCCH zinc finger"/>
    <property type="match status" value="1"/>
</dbReference>
<evidence type="ECO:0000256" key="5">
    <source>
        <dbReference type="PROSITE-ProRule" id="PRU00723"/>
    </source>
</evidence>
<dbReference type="Proteomes" id="UP001244341">
    <property type="component" value="Chromosome 7b"/>
</dbReference>
<evidence type="ECO:0000256" key="1">
    <source>
        <dbReference type="ARBA" id="ARBA00022723"/>
    </source>
</evidence>
<accession>A0ABY8U3Y6</accession>
<dbReference type="Pfam" id="PF00642">
    <property type="entry name" value="zf-CCCH"/>
    <property type="match status" value="1"/>
</dbReference>
<dbReference type="InterPro" id="IPR045877">
    <property type="entry name" value="ZFP36-like"/>
</dbReference>
<protein>
    <recommendedName>
        <fullName evidence="7">C3H1-type domain-containing protein</fullName>
    </recommendedName>
</protein>
<dbReference type="EMBL" id="CP126214">
    <property type="protein sequence ID" value="WIA16079.1"/>
    <property type="molecule type" value="Genomic_DNA"/>
</dbReference>
<proteinExistence type="predicted"/>
<keyword evidence="1 5" id="KW-0479">Metal-binding</keyword>
<keyword evidence="3 5" id="KW-0863">Zinc-finger</keyword>
<feature type="compositionally biased region" description="Gly residues" evidence="6">
    <location>
        <begin position="1"/>
        <end position="18"/>
    </location>
</feature>
<feature type="domain" description="C3H1-type" evidence="7">
    <location>
        <begin position="27"/>
        <end position="55"/>
    </location>
</feature>
<reference evidence="8 9" key="1">
    <citation type="submission" date="2023-05" db="EMBL/GenBank/DDBJ databases">
        <title>A 100% complete, gapless, phased diploid assembly of the Scenedesmus obliquus UTEX 3031 genome.</title>
        <authorList>
            <person name="Biondi T.C."/>
            <person name="Hanschen E.R."/>
            <person name="Kwon T."/>
            <person name="Eng W."/>
            <person name="Kruse C.P.S."/>
            <person name="Koehler S.I."/>
            <person name="Kunde Y."/>
            <person name="Gleasner C.D."/>
            <person name="You Mak K.T."/>
            <person name="Polle J."/>
            <person name="Hovde B.T."/>
            <person name="Starkenburg S.R."/>
        </authorList>
    </citation>
    <scope>NUCLEOTIDE SEQUENCE [LARGE SCALE GENOMIC DNA]</scope>
    <source>
        <strain evidence="8 9">DOE0152z</strain>
    </source>
</reference>
<evidence type="ECO:0000259" key="7">
    <source>
        <dbReference type="PROSITE" id="PS50103"/>
    </source>
</evidence>
<keyword evidence="2" id="KW-0677">Repeat</keyword>
<gene>
    <name evidence="8" type="ORF">OEZ85_012804</name>
</gene>
<keyword evidence="4 5" id="KW-0862">Zinc</keyword>
<dbReference type="PANTHER" id="PTHR12547:SF18">
    <property type="entry name" value="PROTEIN TIS11"/>
    <property type="match status" value="1"/>
</dbReference>
<feature type="zinc finger region" description="C3H1-type" evidence="5">
    <location>
        <begin position="27"/>
        <end position="55"/>
    </location>
</feature>
<dbReference type="PROSITE" id="PS50103">
    <property type="entry name" value="ZF_C3H1"/>
    <property type="match status" value="1"/>
</dbReference>
<feature type="region of interest" description="Disordered" evidence="6">
    <location>
        <begin position="1"/>
        <end position="24"/>
    </location>
</feature>